<organism evidence="2 3">
    <name type="scientific">Phytoactinopolyspora alkaliphila</name>
    <dbReference type="NCBI Taxonomy" id="1783498"/>
    <lineage>
        <taxon>Bacteria</taxon>
        <taxon>Bacillati</taxon>
        <taxon>Actinomycetota</taxon>
        <taxon>Actinomycetes</taxon>
        <taxon>Jiangellales</taxon>
        <taxon>Jiangellaceae</taxon>
        <taxon>Phytoactinopolyspora</taxon>
    </lineage>
</organism>
<evidence type="ECO:0000313" key="3">
    <source>
        <dbReference type="Proteomes" id="UP000469185"/>
    </source>
</evidence>
<reference evidence="2 3" key="1">
    <citation type="submission" date="2020-02" db="EMBL/GenBank/DDBJ databases">
        <authorList>
            <person name="Li X.-J."/>
            <person name="Feng X.-M."/>
        </authorList>
    </citation>
    <scope>NUCLEOTIDE SEQUENCE [LARGE SCALE GENOMIC DNA]</scope>
    <source>
        <strain evidence="2 3">CGMCC 4.7225</strain>
    </source>
</reference>
<dbReference type="InterPro" id="IPR051781">
    <property type="entry name" value="Metallo-dep_Hydrolase"/>
</dbReference>
<evidence type="ECO:0000259" key="1">
    <source>
        <dbReference type="Pfam" id="PF01979"/>
    </source>
</evidence>
<dbReference type="PANTHER" id="PTHR43135">
    <property type="entry name" value="ALPHA-D-RIBOSE 1-METHYLPHOSPHONATE 5-TRIPHOSPHATE DIPHOSPHATASE"/>
    <property type="match status" value="1"/>
</dbReference>
<dbReference type="SUPFAM" id="SSF51338">
    <property type="entry name" value="Composite domain of metallo-dependent hydrolases"/>
    <property type="match status" value="1"/>
</dbReference>
<dbReference type="RefSeq" id="WP_163819927.1">
    <property type="nucleotide sequence ID" value="NZ_JAAGOB010000009.1"/>
</dbReference>
<comment type="caution">
    <text evidence="2">The sequence shown here is derived from an EMBL/GenBank/DDBJ whole genome shotgun (WGS) entry which is preliminary data.</text>
</comment>
<dbReference type="PANTHER" id="PTHR43135:SF3">
    <property type="entry name" value="ALPHA-D-RIBOSE 1-METHYLPHOSPHONATE 5-TRIPHOSPHATE DIPHOSPHATASE"/>
    <property type="match status" value="1"/>
</dbReference>
<feature type="domain" description="Amidohydrolase-related" evidence="1">
    <location>
        <begin position="68"/>
        <end position="406"/>
    </location>
</feature>
<dbReference type="Pfam" id="PF01979">
    <property type="entry name" value="Amidohydro_1"/>
    <property type="match status" value="1"/>
</dbReference>
<dbReference type="SUPFAM" id="SSF51556">
    <property type="entry name" value="Metallo-dependent hydrolases"/>
    <property type="match status" value="1"/>
</dbReference>
<dbReference type="InterPro" id="IPR006680">
    <property type="entry name" value="Amidohydro-rel"/>
</dbReference>
<keyword evidence="2" id="KW-0378">Hydrolase</keyword>
<evidence type="ECO:0000313" key="2">
    <source>
        <dbReference type="EMBL" id="NED97028.1"/>
    </source>
</evidence>
<accession>A0A6N9YQB0</accession>
<dbReference type="CDD" id="cd01299">
    <property type="entry name" value="Met_dep_hydrolase_A"/>
    <property type="match status" value="1"/>
</dbReference>
<dbReference type="GO" id="GO:0016810">
    <property type="term" value="F:hydrolase activity, acting on carbon-nitrogen (but not peptide) bonds"/>
    <property type="evidence" value="ECO:0007669"/>
    <property type="project" value="InterPro"/>
</dbReference>
<name>A0A6N9YQB0_9ACTN</name>
<dbReference type="InterPro" id="IPR032466">
    <property type="entry name" value="Metal_Hydrolase"/>
</dbReference>
<dbReference type="Gene3D" id="3.20.20.140">
    <property type="entry name" value="Metal-dependent hydrolases"/>
    <property type="match status" value="1"/>
</dbReference>
<gene>
    <name evidence="2" type="ORF">G1H11_17125</name>
</gene>
<dbReference type="InterPro" id="IPR011059">
    <property type="entry name" value="Metal-dep_hydrolase_composite"/>
</dbReference>
<proteinExistence type="predicted"/>
<dbReference type="InterPro" id="IPR057744">
    <property type="entry name" value="OTAase-like"/>
</dbReference>
<dbReference type="EMBL" id="JAAGOB010000009">
    <property type="protein sequence ID" value="NED97028.1"/>
    <property type="molecule type" value="Genomic_DNA"/>
</dbReference>
<dbReference type="AlphaFoldDB" id="A0A6N9YQB0"/>
<sequence>MIGSLAGPGRGAVLVDCALWDGHTASAVQDQALRIAPDGTIRAVGGAEEVLAQARDDGDAVVELGGATVTPGLVNMHVHLGLALPGPLAEASRAATDAEQVLLMAGNARDVLRAGVTTVRLVGESRFADMALRGAIRRGQVDGPTIYTAGHALCCTGGHGHGADAVEADGADGFRRATREQIRAGADLIKVCISGGIAGEYEQINTPQLTDDEMSAVISTAHDWGRKVTAHAGPSEVIARAVELGLDCVEHGYELEAGLCATMAERGVAYCPTITVSRCEQFFLDSGVPRWMIDRALSAGPRHWQSLQHAIAAGVPIIMGTDMPPQVPYDETTATVREMEFMAKAGMSAHAVMVSATSAAAAWLGAAGSLGSLAPGAQADLLVLDGDPTLDVSALRALHGVVRAGQVARDDRGLLRVGGAA</sequence>
<keyword evidence="3" id="KW-1185">Reference proteome</keyword>
<protein>
    <submittedName>
        <fullName evidence="2">Amidohydrolase family protein</fullName>
    </submittedName>
</protein>
<dbReference type="Gene3D" id="2.30.40.10">
    <property type="entry name" value="Urease, subunit C, domain 1"/>
    <property type="match status" value="1"/>
</dbReference>
<dbReference type="Proteomes" id="UP000469185">
    <property type="component" value="Unassembled WGS sequence"/>
</dbReference>